<evidence type="ECO:0000313" key="1">
    <source>
        <dbReference type="EMBL" id="RTR28046.1"/>
    </source>
</evidence>
<accession>A0A3S0L6B2</accession>
<dbReference type="SUPFAM" id="SSF51161">
    <property type="entry name" value="Trimeric LpxA-like enzymes"/>
    <property type="match status" value="1"/>
</dbReference>
<dbReference type="PANTHER" id="PTHR43300:SF4">
    <property type="entry name" value="ACYL-[ACYL-CARRIER-PROTEIN]--UDP-N-ACETYLGLUCOSAMINE O-ACYLTRANSFERASE"/>
    <property type="match status" value="1"/>
</dbReference>
<comment type="caution">
    <text evidence="1">The sequence shown here is derived from an EMBL/GenBank/DDBJ whole genome shotgun (WGS) entry which is preliminary data.</text>
</comment>
<reference evidence="1 2" key="1">
    <citation type="submission" date="2018-12" db="EMBL/GenBank/DDBJ databases">
        <title>Deinococcus radiophilus ATCC 27603 genome sequencing and assembly.</title>
        <authorList>
            <person name="Maclea K.S."/>
            <person name="Maynard C.R."/>
        </authorList>
    </citation>
    <scope>NUCLEOTIDE SEQUENCE [LARGE SCALE GENOMIC DNA]</scope>
    <source>
        <strain evidence="1 2">ATCC 27603</strain>
    </source>
</reference>
<organism evidence="1 2">
    <name type="scientific">Deinococcus radiophilus</name>
    <dbReference type="NCBI Taxonomy" id="32062"/>
    <lineage>
        <taxon>Bacteria</taxon>
        <taxon>Thermotogati</taxon>
        <taxon>Deinococcota</taxon>
        <taxon>Deinococci</taxon>
        <taxon>Deinococcales</taxon>
        <taxon>Deinococcaceae</taxon>
        <taxon>Deinococcus</taxon>
    </lineage>
</organism>
<dbReference type="GO" id="GO:0016740">
    <property type="term" value="F:transferase activity"/>
    <property type="evidence" value="ECO:0007669"/>
    <property type="project" value="UniProtKB-KW"/>
</dbReference>
<protein>
    <submittedName>
        <fullName evidence="1">N-acetyltransferase</fullName>
    </submittedName>
</protein>
<keyword evidence="1" id="KW-0808">Transferase</keyword>
<dbReference type="InterPro" id="IPR011004">
    <property type="entry name" value="Trimer_LpxA-like_sf"/>
</dbReference>
<dbReference type="InterPro" id="IPR001451">
    <property type="entry name" value="Hexapep"/>
</dbReference>
<dbReference type="EMBL" id="RXPE01000008">
    <property type="protein sequence ID" value="RTR28046.1"/>
    <property type="molecule type" value="Genomic_DNA"/>
</dbReference>
<dbReference type="Proteomes" id="UP000277766">
    <property type="component" value="Unassembled WGS sequence"/>
</dbReference>
<gene>
    <name evidence="1" type="ORF">EJ104_05860</name>
</gene>
<dbReference type="InterPro" id="IPR050179">
    <property type="entry name" value="Trans_hexapeptide_repeat"/>
</dbReference>
<dbReference type="Gene3D" id="2.160.10.10">
    <property type="entry name" value="Hexapeptide repeat proteins"/>
    <property type="match status" value="1"/>
</dbReference>
<dbReference type="CDD" id="cd03358">
    <property type="entry name" value="LbH_WxcM_N_like"/>
    <property type="match status" value="1"/>
</dbReference>
<dbReference type="RefSeq" id="WP_126351822.1">
    <property type="nucleotide sequence ID" value="NZ_CP086381.1"/>
</dbReference>
<name>A0A3S0L6B2_9DEIO</name>
<sequence>MSAKQGDKAGQSEYFVHESSYLDEGAQVGAGTKIWHFSHVSKGASIGERCSIGQNVFVAPGVQIGHGVKIQNNVSVYEGVILEDYVFCGPSMVFTNVKTPRSEFPRNTSDDYTPTIVKRGASIGANATVVTGITLHEGAFVAAGAVVTRDVPAYTIVAGVPAKAIGYMSASGDVLDFSSGDTVTDSTGHTYQRISETEIKRLS</sequence>
<proteinExistence type="predicted"/>
<dbReference type="OrthoDB" id="9782926at2"/>
<evidence type="ECO:0000313" key="2">
    <source>
        <dbReference type="Proteomes" id="UP000277766"/>
    </source>
</evidence>
<dbReference type="PANTHER" id="PTHR43300">
    <property type="entry name" value="ACETYLTRANSFERASE"/>
    <property type="match status" value="1"/>
</dbReference>
<dbReference type="AlphaFoldDB" id="A0A3S0L6B2"/>
<keyword evidence="2" id="KW-1185">Reference proteome</keyword>
<dbReference type="Pfam" id="PF14602">
    <property type="entry name" value="Hexapep_2"/>
    <property type="match status" value="1"/>
</dbReference>
<dbReference type="Pfam" id="PF00132">
    <property type="entry name" value="Hexapep"/>
    <property type="match status" value="1"/>
</dbReference>